<organism evidence="1 2">
    <name type="scientific">Pantoea phage LIMElight</name>
    <dbReference type="NCBI Taxonomy" id="881915"/>
    <lineage>
        <taxon>Viruses</taxon>
        <taxon>Duplodnaviria</taxon>
        <taxon>Heunggongvirae</taxon>
        <taxon>Uroviricota</taxon>
        <taxon>Caudoviricetes</taxon>
        <taxon>Autographivirales</taxon>
        <taxon>Autoscriptoviridae</taxon>
        <taxon>Slopekvirinae</taxon>
        <taxon>Limelightvirus</taxon>
        <taxon>Limelightvirus limelight</taxon>
    </lineage>
</organism>
<name>E1Y3W7_9CAUD</name>
<proteinExistence type="predicted"/>
<dbReference type="Proteomes" id="UP000006684">
    <property type="component" value="Segment"/>
</dbReference>
<evidence type="ECO:0000313" key="2">
    <source>
        <dbReference type="Proteomes" id="UP000006684"/>
    </source>
</evidence>
<accession>E1Y3W7</accession>
<reference evidence="2" key="1">
    <citation type="journal article" date="2011" name="Appl. Environ. Microbiol.">
        <title>Bacteriophages LIMElight and LIMEzero of Pantoea agglomerans, belonging to the "phiKMV-like viruses".</title>
        <authorList>
            <person name="Adriaenssens E.M."/>
            <person name="Ceyssens P.J."/>
            <person name="Dunon V."/>
            <person name="Ackermann H.W."/>
            <person name="Van Vaerenbergh J."/>
            <person name="Maes M."/>
            <person name="De Proft M."/>
            <person name="Lavigne R."/>
        </authorList>
    </citation>
    <scope>NUCLEOTIDE SEQUENCE [LARGE SCALE GENOMIC DNA]</scope>
</reference>
<evidence type="ECO:0000313" key="1">
    <source>
        <dbReference type="EMBL" id="CBW54776.1"/>
    </source>
</evidence>
<dbReference type="RefSeq" id="YP_007002871.1">
    <property type="nucleotide sequence ID" value="NC_019454.1"/>
</dbReference>
<dbReference type="GeneID" id="14006741"/>
<dbReference type="OrthoDB" id="16200at10239"/>
<dbReference type="EMBL" id="FR687252">
    <property type="protein sequence ID" value="CBW54776.1"/>
    <property type="molecule type" value="Genomic_DNA"/>
</dbReference>
<protein>
    <submittedName>
        <fullName evidence="1">Uncharacterized protein</fullName>
    </submittedName>
</protein>
<keyword evidence="2" id="KW-1185">Reference proteome</keyword>
<dbReference type="KEGG" id="vg:14006741"/>
<sequence length="122" mass="14105">MGWRLSRVENQQASAEVLWDCLEAQRDPGLNAPRLMDMDGGLHKLLPFRRSTVKRRTREGLELVEVVRHFDSAKAIEMLEAIGYPDCIADLRAIGYEATKARFIRRAVRYAQAEQIQSWYAR</sequence>